<organism evidence="1">
    <name type="scientific">Lepeophtheirus salmonis</name>
    <name type="common">Salmon louse</name>
    <name type="synonym">Caligus salmonis</name>
    <dbReference type="NCBI Taxonomy" id="72036"/>
    <lineage>
        <taxon>Eukaryota</taxon>
        <taxon>Metazoa</taxon>
        <taxon>Ecdysozoa</taxon>
        <taxon>Arthropoda</taxon>
        <taxon>Crustacea</taxon>
        <taxon>Multicrustacea</taxon>
        <taxon>Hexanauplia</taxon>
        <taxon>Copepoda</taxon>
        <taxon>Siphonostomatoida</taxon>
        <taxon>Caligidae</taxon>
        <taxon>Lepeophtheirus</taxon>
    </lineage>
</organism>
<proteinExistence type="predicted"/>
<reference evidence="1" key="1">
    <citation type="submission" date="2014-05" db="EMBL/GenBank/DDBJ databases">
        <authorList>
            <person name="Chronopoulou M."/>
        </authorList>
    </citation>
    <scope>NUCLEOTIDE SEQUENCE</scope>
    <source>
        <tissue evidence="1">Whole organism</tissue>
    </source>
</reference>
<dbReference type="EMBL" id="HACA01010904">
    <property type="protein sequence ID" value="CDW28265.1"/>
    <property type="molecule type" value="Transcribed_RNA"/>
</dbReference>
<evidence type="ECO:0000313" key="1">
    <source>
        <dbReference type="EMBL" id="CDW28265.1"/>
    </source>
</evidence>
<dbReference type="AlphaFoldDB" id="A0A0K2TR25"/>
<accession>A0A0K2TR25</accession>
<sequence>ICYIGNTEVEVTNITMFVFQLYFTIFSLGVKYSMADILSDIKPDSEMAYKLIPLEMVDHMAPITLDSNLENTKIFDKYKLNPSFGLYQQQQPINNTSSYPYQKRNSKNNNPVNFKSSLRDGGFQLRIRKSLSNDFQLRVRKAIKNLHHDWGLPSLDRTNFQLRVKKYNYRPSDHFQLRVRKNDFNFYPYYYKKVD</sequence>
<protein>
    <submittedName>
        <fullName evidence="1">Uncharacterized protein</fullName>
    </submittedName>
</protein>
<name>A0A0K2TR25_LEPSM</name>
<feature type="non-terminal residue" evidence="1">
    <location>
        <position position="1"/>
    </location>
</feature>